<dbReference type="EMBL" id="JAGINU010000004">
    <property type="protein sequence ID" value="MBP2371779.1"/>
    <property type="molecule type" value="Genomic_DNA"/>
</dbReference>
<protein>
    <recommendedName>
        <fullName evidence="1">Large catalase C-terminal domain-containing protein</fullName>
    </recommendedName>
</protein>
<dbReference type="RefSeq" id="WP_210036875.1">
    <property type="nucleotide sequence ID" value="NZ_JAGINU010000004.1"/>
</dbReference>
<proteinExistence type="predicted"/>
<reference evidence="2 3" key="1">
    <citation type="submission" date="2021-03" db="EMBL/GenBank/DDBJ databases">
        <title>Sequencing the genomes of 1000 actinobacteria strains.</title>
        <authorList>
            <person name="Klenk H.-P."/>
        </authorList>
    </citation>
    <scope>NUCLEOTIDE SEQUENCE [LARGE SCALE GENOMIC DNA]</scope>
    <source>
        <strain evidence="2 3">DSM 45256</strain>
    </source>
</reference>
<comment type="caution">
    <text evidence="2">The sequence shown here is derived from an EMBL/GenBank/DDBJ whole genome shotgun (WGS) entry which is preliminary data.</text>
</comment>
<dbReference type="Gene3D" id="3.40.50.880">
    <property type="match status" value="1"/>
</dbReference>
<evidence type="ECO:0000259" key="1">
    <source>
        <dbReference type="Pfam" id="PF18011"/>
    </source>
</evidence>
<name>A0ABS4W6F0_9PSEU</name>
<dbReference type="Proteomes" id="UP001519295">
    <property type="component" value="Unassembled WGS sequence"/>
</dbReference>
<keyword evidence="3" id="KW-1185">Reference proteome</keyword>
<dbReference type="Pfam" id="PF18011">
    <property type="entry name" value="Catalase_C"/>
    <property type="match status" value="1"/>
</dbReference>
<sequence length="46" mass="4665">MGDGESVLAAAGATGTGVVVGDSPTATLQQVQDLLGLHRVWDRFPA</sequence>
<evidence type="ECO:0000313" key="2">
    <source>
        <dbReference type="EMBL" id="MBP2371779.1"/>
    </source>
</evidence>
<dbReference type="InterPro" id="IPR029062">
    <property type="entry name" value="Class_I_gatase-like"/>
</dbReference>
<evidence type="ECO:0000313" key="3">
    <source>
        <dbReference type="Proteomes" id="UP001519295"/>
    </source>
</evidence>
<accession>A0ABS4W6F0</accession>
<gene>
    <name evidence="2" type="ORF">JOF36_007552</name>
</gene>
<dbReference type="InterPro" id="IPR041399">
    <property type="entry name" value="Catalase_large_C"/>
</dbReference>
<feature type="domain" description="Large catalase C-terminal" evidence="1">
    <location>
        <begin position="1"/>
        <end position="45"/>
    </location>
</feature>
<organism evidence="2 3">
    <name type="scientific">Pseudonocardia parietis</name>
    <dbReference type="NCBI Taxonomy" id="570936"/>
    <lineage>
        <taxon>Bacteria</taxon>
        <taxon>Bacillati</taxon>
        <taxon>Actinomycetota</taxon>
        <taxon>Actinomycetes</taxon>
        <taxon>Pseudonocardiales</taxon>
        <taxon>Pseudonocardiaceae</taxon>
        <taxon>Pseudonocardia</taxon>
    </lineage>
</organism>